<sequence>METKARRKDEIEGSAPQSVPAGVQTGSAYDVERIRSDFPILYREVYGKPLVYLDNAASAQKPRTVIETMDHVYRFDYANVHRGLHYLSNVATAKYEESRETVRRFLNAPSSDEIIFARNATEAINLVADSFGRMAEIGEGDEIVLSIMEHHSNIVPWHFLRERNGAILKWAPIGTNGELLLDEFERLLTPRTKIVAITHMSNVLGTLVPI</sequence>
<dbReference type="Gene3D" id="3.40.640.10">
    <property type="entry name" value="Type I PLP-dependent aspartate aminotransferase-like (Major domain)"/>
    <property type="match status" value="1"/>
</dbReference>
<dbReference type="EMBL" id="BARS01007146">
    <property type="protein sequence ID" value="GAF78955.1"/>
    <property type="molecule type" value="Genomic_DNA"/>
</dbReference>
<feature type="region of interest" description="Disordered" evidence="2">
    <location>
        <begin position="1"/>
        <end position="23"/>
    </location>
</feature>
<proteinExistence type="predicted"/>
<organism evidence="4">
    <name type="scientific">marine sediment metagenome</name>
    <dbReference type="NCBI Taxonomy" id="412755"/>
    <lineage>
        <taxon>unclassified sequences</taxon>
        <taxon>metagenomes</taxon>
        <taxon>ecological metagenomes</taxon>
    </lineage>
</organism>
<dbReference type="InterPro" id="IPR000192">
    <property type="entry name" value="Aminotrans_V_dom"/>
</dbReference>
<evidence type="ECO:0000313" key="4">
    <source>
        <dbReference type="EMBL" id="GAF78955.1"/>
    </source>
</evidence>
<evidence type="ECO:0000256" key="2">
    <source>
        <dbReference type="SAM" id="MobiDB-lite"/>
    </source>
</evidence>
<dbReference type="PANTHER" id="PTHR43586">
    <property type="entry name" value="CYSTEINE DESULFURASE"/>
    <property type="match status" value="1"/>
</dbReference>
<dbReference type="InterPro" id="IPR015424">
    <property type="entry name" value="PyrdxlP-dep_Trfase"/>
</dbReference>
<dbReference type="AlphaFoldDB" id="X0TS60"/>
<reference evidence="4" key="1">
    <citation type="journal article" date="2014" name="Front. Microbiol.">
        <title>High frequency of phylogenetically diverse reductive dehalogenase-homologous genes in deep subseafloor sedimentary metagenomes.</title>
        <authorList>
            <person name="Kawai M."/>
            <person name="Futagami T."/>
            <person name="Toyoda A."/>
            <person name="Takaki Y."/>
            <person name="Nishi S."/>
            <person name="Hori S."/>
            <person name="Arai W."/>
            <person name="Tsubouchi T."/>
            <person name="Morono Y."/>
            <person name="Uchiyama I."/>
            <person name="Ito T."/>
            <person name="Fujiyama A."/>
            <person name="Inagaki F."/>
            <person name="Takami H."/>
        </authorList>
    </citation>
    <scope>NUCLEOTIDE SEQUENCE</scope>
    <source>
        <strain evidence="4">Expedition CK06-06</strain>
    </source>
</reference>
<accession>X0TS60</accession>
<feature type="non-terminal residue" evidence="4">
    <location>
        <position position="210"/>
    </location>
</feature>
<gene>
    <name evidence="4" type="ORF">S01H1_13816</name>
</gene>
<evidence type="ECO:0000256" key="1">
    <source>
        <dbReference type="ARBA" id="ARBA00022898"/>
    </source>
</evidence>
<protein>
    <recommendedName>
        <fullName evidence="3">Aminotransferase class V domain-containing protein</fullName>
    </recommendedName>
</protein>
<name>X0TS60_9ZZZZ</name>
<feature type="compositionally biased region" description="Basic and acidic residues" evidence="2">
    <location>
        <begin position="1"/>
        <end position="11"/>
    </location>
</feature>
<comment type="caution">
    <text evidence="4">The sequence shown here is derived from an EMBL/GenBank/DDBJ whole genome shotgun (WGS) entry which is preliminary data.</text>
</comment>
<dbReference type="Pfam" id="PF00266">
    <property type="entry name" value="Aminotran_5"/>
    <property type="match status" value="1"/>
</dbReference>
<feature type="domain" description="Aminotransferase class V" evidence="3">
    <location>
        <begin position="51"/>
        <end position="210"/>
    </location>
</feature>
<evidence type="ECO:0000259" key="3">
    <source>
        <dbReference type="Pfam" id="PF00266"/>
    </source>
</evidence>
<keyword evidence="1" id="KW-0663">Pyridoxal phosphate</keyword>
<dbReference type="PANTHER" id="PTHR43586:SF8">
    <property type="entry name" value="CYSTEINE DESULFURASE 1, CHLOROPLASTIC"/>
    <property type="match status" value="1"/>
</dbReference>
<dbReference type="SUPFAM" id="SSF53383">
    <property type="entry name" value="PLP-dependent transferases"/>
    <property type="match status" value="1"/>
</dbReference>
<dbReference type="InterPro" id="IPR015421">
    <property type="entry name" value="PyrdxlP-dep_Trfase_major"/>
</dbReference>